<dbReference type="EMBL" id="CAJVPS010000038">
    <property type="protein sequence ID" value="CAG8444137.1"/>
    <property type="molecule type" value="Genomic_DNA"/>
</dbReference>
<evidence type="ECO:0000313" key="14">
    <source>
        <dbReference type="Proteomes" id="UP000789508"/>
    </source>
</evidence>
<dbReference type="GO" id="GO:0005758">
    <property type="term" value="C:mitochondrial intermembrane space"/>
    <property type="evidence" value="ECO:0007669"/>
    <property type="project" value="TreeGrafter"/>
</dbReference>
<keyword evidence="9 12" id="KW-0464">Manganese</keyword>
<comment type="pathway">
    <text evidence="1 12">Cofactor biosynthesis; riboflavin biosynthesis; 2-hydroxy-3-oxobutyl phosphate from D-ribulose 5-phosphate: step 1/1.</text>
</comment>
<keyword evidence="6 12" id="KW-0479">Metal-binding</keyword>
<sequence length="245" mass="27385">MAQKILTASSVDVISNEYEYSHKIQRNNNFIINGKPKYVFDSIESALKDFVEGKFVVVVDNEDRENEGDLVIAAEKMTTEKMAFMVRYTSGLICVPTAPTRLDQLKLPLMVPNSTDRLKTAYTISVDYKHNTTTGISAHDRALTARSLANFAITDPADFIRPGHIFPLRYTEGGVLKRIGHTEASIDLCKLAGLKPVSVICELVKDDGLMARRDDCRAFADEHGLKLISISDLVQYRINRGLFNI</sequence>
<dbReference type="AlphaFoldDB" id="A0A9N8YS97"/>
<dbReference type="PANTHER" id="PTHR21327:SF18">
    <property type="entry name" value="3,4-DIHYDROXY-2-BUTANONE 4-PHOSPHATE SYNTHASE"/>
    <property type="match status" value="1"/>
</dbReference>
<evidence type="ECO:0000256" key="1">
    <source>
        <dbReference type="ARBA" id="ARBA00004904"/>
    </source>
</evidence>
<dbReference type="InterPro" id="IPR000422">
    <property type="entry name" value="DHBP_synthase_RibB"/>
</dbReference>
<accession>A0A9N8YS97</accession>
<evidence type="ECO:0000256" key="11">
    <source>
        <dbReference type="ARBA" id="ARBA00060730"/>
    </source>
</evidence>
<dbReference type="Proteomes" id="UP000789508">
    <property type="component" value="Unassembled WGS sequence"/>
</dbReference>
<evidence type="ECO:0000313" key="13">
    <source>
        <dbReference type="EMBL" id="CAG8444137.1"/>
    </source>
</evidence>
<comment type="function">
    <text evidence="12">Catalyzes the conversion of D-ribulose 5-phosphate to formate and 3,4-dihydroxy-2-butanone 4-phosphate.</text>
</comment>
<evidence type="ECO:0000256" key="12">
    <source>
        <dbReference type="RuleBase" id="RU003843"/>
    </source>
</evidence>
<dbReference type="GO" id="GO:0009231">
    <property type="term" value="P:riboflavin biosynthetic process"/>
    <property type="evidence" value="ECO:0007669"/>
    <property type="project" value="UniProtKB-KW"/>
</dbReference>
<comment type="cofactor">
    <cofactor evidence="12">
        <name>Mg(2+)</name>
        <dbReference type="ChEBI" id="CHEBI:18420"/>
    </cofactor>
    <cofactor evidence="12">
        <name>Mn(2+)</name>
        <dbReference type="ChEBI" id="CHEBI:29035"/>
    </cofactor>
    <text evidence="12">Binds 2 divalent metal cations per subunit. Magnesium or manganese.</text>
</comment>
<dbReference type="InterPro" id="IPR017945">
    <property type="entry name" value="DHBP_synth_RibB-like_a/b_dom"/>
</dbReference>
<comment type="similarity">
    <text evidence="11 12">Belongs to the DHBP synthase family.</text>
</comment>
<dbReference type="Gene3D" id="3.90.870.10">
    <property type="entry name" value="DHBP synthase"/>
    <property type="match status" value="1"/>
</dbReference>
<evidence type="ECO:0000256" key="9">
    <source>
        <dbReference type="ARBA" id="ARBA00023211"/>
    </source>
</evidence>
<keyword evidence="10 12" id="KW-0456">Lyase</keyword>
<dbReference type="EC" id="4.1.99.12" evidence="3 12"/>
<dbReference type="PANTHER" id="PTHR21327">
    <property type="entry name" value="GTP CYCLOHYDROLASE II-RELATED"/>
    <property type="match status" value="1"/>
</dbReference>
<dbReference type="GO" id="GO:0005829">
    <property type="term" value="C:cytosol"/>
    <property type="evidence" value="ECO:0007669"/>
    <property type="project" value="TreeGrafter"/>
</dbReference>
<reference evidence="13" key="1">
    <citation type="submission" date="2021-06" db="EMBL/GenBank/DDBJ databases">
        <authorList>
            <person name="Kallberg Y."/>
            <person name="Tangrot J."/>
            <person name="Rosling A."/>
        </authorList>
    </citation>
    <scope>NUCLEOTIDE SEQUENCE</scope>
    <source>
        <strain evidence="13">FL130A</strain>
    </source>
</reference>
<dbReference type="GO" id="GO:0046872">
    <property type="term" value="F:metal ion binding"/>
    <property type="evidence" value="ECO:0007669"/>
    <property type="project" value="UniProtKB-KW"/>
</dbReference>
<protein>
    <recommendedName>
        <fullName evidence="4 12">3,4-dihydroxy-2-butanone 4-phosphate synthase</fullName>
        <shortName evidence="12">DHBP synthase</shortName>
        <ecNumber evidence="3 12">4.1.99.12</ecNumber>
    </recommendedName>
</protein>
<organism evidence="13 14">
    <name type="scientific">Ambispora leptoticha</name>
    <dbReference type="NCBI Taxonomy" id="144679"/>
    <lineage>
        <taxon>Eukaryota</taxon>
        <taxon>Fungi</taxon>
        <taxon>Fungi incertae sedis</taxon>
        <taxon>Mucoromycota</taxon>
        <taxon>Glomeromycotina</taxon>
        <taxon>Glomeromycetes</taxon>
        <taxon>Archaeosporales</taxon>
        <taxon>Ambisporaceae</taxon>
        <taxon>Ambispora</taxon>
    </lineage>
</organism>
<evidence type="ECO:0000256" key="3">
    <source>
        <dbReference type="ARBA" id="ARBA00012153"/>
    </source>
</evidence>
<comment type="caution">
    <text evidence="13">The sequence shown here is derived from an EMBL/GenBank/DDBJ whole genome shotgun (WGS) entry which is preliminary data.</text>
</comment>
<dbReference type="SUPFAM" id="SSF55821">
    <property type="entry name" value="YrdC/RibB"/>
    <property type="match status" value="1"/>
</dbReference>
<comment type="catalytic activity">
    <reaction evidence="12">
        <text>D-ribulose 5-phosphate = (2S)-2-hydroxy-3-oxobutyl phosphate + formate + H(+)</text>
        <dbReference type="Rhea" id="RHEA:18457"/>
        <dbReference type="ChEBI" id="CHEBI:15378"/>
        <dbReference type="ChEBI" id="CHEBI:15740"/>
        <dbReference type="ChEBI" id="CHEBI:58121"/>
        <dbReference type="ChEBI" id="CHEBI:58830"/>
        <dbReference type="EC" id="4.1.99.12"/>
    </reaction>
</comment>
<dbReference type="OrthoDB" id="60371at2759"/>
<evidence type="ECO:0000256" key="5">
    <source>
        <dbReference type="ARBA" id="ARBA00022619"/>
    </source>
</evidence>
<gene>
    <name evidence="13" type="ORF">ALEPTO_LOCUS550</name>
</gene>
<dbReference type="HAMAP" id="MF_00180">
    <property type="entry name" value="RibB"/>
    <property type="match status" value="1"/>
</dbReference>
<keyword evidence="5 12" id="KW-0686">Riboflavin biosynthesis</keyword>
<proteinExistence type="inferred from homology"/>
<dbReference type="Pfam" id="PF00926">
    <property type="entry name" value="DHBP_synthase"/>
    <property type="match status" value="1"/>
</dbReference>
<evidence type="ECO:0000256" key="7">
    <source>
        <dbReference type="ARBA" id="ARBA00022842"/>
    </source>
</evidence>
<evidence type="ECO:0000256" key="8">
    <source>
        <dbReference type="ARBA" id="ARBA00023206"/>
    </source>
</evidence>
<evidence type="ECO:0000256" key="4">
    <source>
        <dbReference type="ARBA" id="ARBA00018836"/>
    </source>
</evidence>
<keyword evidence="14" id="KW-1185">Reference proteome</keyword>
<dbReference type="NCBIfam" id="TIGR00506">
    <property type="entry name" value="ribB"/>
    <property type="match status" value="1"/>
</dbReference>
<keyword evidence="7 12" id="KW-0460">Magnesium</keyword>
<dbReference type="GO" id="GO:0008686">
    <property type="term" value="F:3,4-dihydroxy-2-butanone-4-phosphate synthase activity"/>
    <property type="evidence" value="ECO:0007669"/>
    <property type="project" value="UniProtKB-EC"/>
</dbReference>
<name>A0A9N8YS97_9GLOM</name>
<dbReference type="FunFam" id="3.90.870.10:FF:000002">
    <property type="entry name" value="3,4-dihydroxy-2-butanone 4-phosphate synthase"/>
    <property type="match status" value="1"/>
</dbReference>
<evidence type="ECO:0000256" key="10">
    <source>
        <dbReference type="ARBA" id="ARBA00023239"/>
    </source>
</evidence>
<comment type="subunit">
    <text evidence="2 12">Homodimer.</text>
</comment>
<evidence type="ECO:0000256" key="6">
    <source>
        <dbReference type="ARBA" id="ARBA00022723"/>
    </source>
</evidence>
<evidence type="ECO:0000256" key="2">
    <source>
        <dbReference type="ARBA" id="ARBA00011738"/>
    </source>
</evidence>
<keyword evidence="8" id="KW-0318">Glutathionylation</keyword>